<organism evidence="5 6">
    <name type="scientific">Syphacia muris</name>
    <dbReference type="NCBI Taxonomy" id="451379"/>
    <lineage>
        <taxon>Eukaryota</taxon>
        <taxon>Metazoa</taxon>
        <taxon>Ecdysozoa</taxon>
        <taxon>Nematoda</taxon>
        <taxon>Chromadorea</taxon>
        <taxon>Rhabditida</taxon>
        <taxon>Spirurina</taxon>
        <taxon>Oxyuridomorpha</taxon>
        <taxon>Oxyuroidea</taxon>
        <taxon>Oxyuridae</taxon>
        <taxon>Syphacia</taxon>
    </lineage>
</organism>
<dbReference type="Gene3D" id="2.20.70.10">
    <property type="match status" value="1"/>
</dbReference>
<dbReference type="SMART" id="SM00462">
    <property type="entry name" value="PTB"/>
    <property type="match status" value="1"/>
</dbReference>
<dbReference type="PROSITE" id="PS50020">
    <property type="entry name" value="WW_DOMAIN_2"/>
    <property type="match status" value="1"/>
</dbReference>
<dbReference type="SUPFAM" id="SSF51045">
    <property type="entry name" value="WW domain"/>
    <property type="match status" value="1"/>
</dbReference>
<evidence type="ECO:0000256" key="2">
    <source>
        <dbReference type="SAM" id="MobiDB-lite"/>
    </source>
</evidence>
<feature type="region of interest" description="Disordered" evidence="2">
    <location>
        <begin position="166"/>
        <end position="242"/>
    </location>
</feature>
<dbReference type="InterPro" id="IPR039576">
    <property type="entry name" value="APBB1/2/3"/>
</dbReference>
<name>A0A0N5AZA8_9BILA</name>
<dbReference type="GO" id="GO:0001540">
    <property type="term" value="F:amyloid-beta binding"/>
    <property type="evidence" value="ECO:0007669"/>
    <property type="project" value="InterPro"/>
</dbReference>
<feature type="region of interest" description="Disordered" evidence="2">
    <location>
        <begin position="458"/>
        <end position="479"/>
    </location>
</feature>
<dbReference type="CDD" id="cd00201">
    <property type="entry name" value="WW"/>
    <property type="match status" value="1"/>
</dbReference>
<dbReference type="SUPFAM" id="SSF50729">
    <property type="entry name" value="PH domain-like"/>
    <property type="match status" value="2"/>
</dbReference>
<feature type="compositionally biased region" description="Basic and acidic residues" evidence="2">
    <location>
        <begin position="166"/>
        <end position="205"/>
    </location>
</feature>
<keyword evidence="1" id="KW-0677">Repeat</keyword>
<proteinExistence type="predicted"/>
<dbReference type="InterPro" id="IPR011993">
    <property type="entry name" value="PH-like_dom_sf"/>
</dbReference>
<dbReference type="STRING" id="451379.A0A0N5AZA8"/>
<dbReference type="AlphaFoldDB" id="A0A0N5AZA8"/>
<dbReference type="InterPro" id="IPR036020">
    <property type="entry name" value="WW_dom_sf"/>
</dbReference>
<feature type="compositionally biased region" description="Basic and acidic residues" evidence="2">
    <location>
        <begin position="331"/>
        <end position="344"/>
    </location>
</feature>
<accession>A0A0N5AZA8</accession>
<dbReference type="SMART" id="SM00456">
    <property type="entry name" value="WW"/>
    <property type="match status" value="1"/>
</dbReference>
<dbReference type="WBParaSite" id="SMUV_0001033101-mRNA-1">
    <property type="protein sequence ID" value="SMUV_0001033101-mRNA-1"/>
    <property type="gene ID" value="SMUV_0001033101"/>
</dbReference>
<evidence type="ECO:0000313" key="5">
    <source>
        <dbReference type="Proteomes" id="UP000046393"/>
    </source>
</evidence>
<feature type="region of interest" description="Disordered" evidence="2">
    <location>
        <begin position="99"/>
        <end position="154"/>
    </location>
</feature>
<dbReference type="PANTHER" id="PTHR14058:SF8">
    <property type="entry name" value="PROTEIN FE65 HOMOLOG"/>
    <property type="match status" value="1"/>
</dbReference>
<feature type="region of interest" description="Disordered" evidence="2">
    <location>
        <begin position="329"/>
        <end position="369"/>
    </location>
</feature>
<evidence type="ECO:0000256" key="1">
    <source>
        <dbReference type="ARBA" id="ARBA00022737"/>
    </source>
</evidence>
<dbReference type="GO" id="GO:0005634">
    <property type="term" value="C:nucleus"/>
    <property type="evidence" value="ECO:0007669"/>
    <property type="project" value="TreeGrafter"/>
</dbReference>
<dbReference type="GO" id="GO:0006355">
    <property type="term" value="P:regulation of DNA-templated transcription"/>
    <property type="evidence" value="ECO:0007669"/>
    <property type="project" value="TreeGrafter"/>
</dbReference>
<dbReference type="Gene3D" id="2.30.29.30">
    <property type="entry name" value="Pleckstrin-homology domain (PH domain)/Phosphotyrosine-binding domain (PTB)"/>
    <property type="match status" value="2"/>
</dbReference>
<protein>
    <submittedName>
        <fullName evidence="6">WW domain-containing protein</fullName>
    </submittedName>
</protein>
<dbReference type="InterPro" id="IPR001202">
    <property type="entry name" value="WW_dom"/>
</dbReference>
<feature type="region of interest" description="Disordered" evidence="2">
    <location>
        <begin position="386"/>
        <end position="441"/>
    </location>
</feature>
<dbReference type="Pfam" id="PF00640">
    <property type="entry name" value="PID"/>
    <property type="match status" value="1"/>
</dbReference>
<feature type="compositionally biased region" description="Polar residues" evidence="2">
    <location>
        <begin position="399"/>
        <end position="422"/>
    </location>
</feature>
<reference evidence="6" key="1">
    <citation type="submission" date="2017-02" db="UniProtKB">
        <authorList>
            <consortium name="WormBaseParasite"/>
        </authorList>
    </citation>
    <scope>IDENTIFICATION</scope>
</reference>
<feature type="domain" description="PID" evidence="3">
    <location>
        <begin position="520"/>
        <end position="715"/>
    </location>
</feature>
<dbReference type="PANTHER" id="PTHR14058">
    <property type="entry name" value="AMYLOID BETA A4 PRECURSOR PROTEIN-BINDING FAMILY B"/>
    <property type="match status" value="1"/>
</dbReference>
<dbReference type="GO" id="GO:0005737">
    <property type="term" value="C:cytoplasm"/>
    <property type="evidence" value="ECO:0007669"/>
    <property type="project" value="TreeGrafter"/>
</dbReference>
<evidence type="ECO:0000259" key="4">
    <source>
        <dbReference type="PROSITE" id="PS50020"/>
    </source>
</evidence>
<feature type="compositionally biased region" description="Pro residues" evidence="2">
    <location>
        <begin position="429"/>
        <end position="438"/>
    </location>
</feature>
<dbReference type="Proteomes" id="UP000046393">
    <property type="component" value="Unplaced"/>
</dbReference>
<feature type="domain" description="WW" evidence="4">
    <location>
        <begin position="361"/>
        <end position="394"/>
    </location>
</feature>
<dbReference type="PROSITE" id="PS01179">
    <property type="entry name" value="PID"/>
    <property type="match status" value="1"/>
</dbReference>
<keyword evidence="5" id="KW-1185">Reference proteome</keyword>
<evidence type="ECO:0000259" key="3">
    <source>
        <dbReference type="PROSITE" id="PS01179"/>
    </source>
</evidence>
<sequence length="738" mass="86845">MKNRYSETEQTERSEEYYWTGEREHHFKESSRFGFEDEQERRQRLEEREKQRKEFLQKELRKQELLERERERHDLLEKQNRAEELHREELRQQELIEKERRQEEERRWQETLEREEREKLRRQQEQEAEEAEARERRRQQEEQLRKEAEEREKRQKEILEREVLEKERRQQELRERERRNEELRRQEREERQRYFQEQRENKLYEETVQQQQEEQQQPRFQPRRDLGSVDGNDSQNHVDPNYRYRQYQMPVDYSPTDFQQSLAAIDAASRDGVRVSRQGDTTILTEHRDPYSFYWQLDQARRQENEPVRPPPPTDYVIDEETVAETVLSPDSHDSGINIERENVESQYSRPIRVEEPPPMKRLPAGWEKHQDPSGYSYYWHVDSGTIQREPPHSEPHLQPSSGSPAHAQQPTRVPVQVQSREIQVDVPSPAPPPPASPPVQQIIQMPPQQPVIEEHAFKQTTTKRRVENDAQSDGDFDDDDVVGKNIVIDAGISGSDENGGGSTSFVGVILYLKNCLMPVRFAVRSLGWTEIPEEDLTAERSSRAVNKAIVDLSTGRNDIMDNVSKWGDGRELIMELDDNDLTLIDPDTMSVVHSERIQQIRVWGVGRDNGRNRGLVLPERWILADVAIAPSTITISAVNGNQIAQCRVRYLSFLGIGRDVKHCAFIMHTSSENFMCYVFHVEPSAGTMAKTIEAACKLRYQKVLDAHSNGRIPPHGKDWGESLWDTIGSLRSRFLPR</sequence>
<dbReference type="InterPro" id="IPR006020">
    <property type="entry name" value="PTB/PI_dom"/>
</dbReference>
<evidence type="ECO:0000313" key="6">
    <source>
        <dbReference type="WBParaSite" id="SMUV_0001033101-mRNA-1"/>
    </source>
</evidence>